<dbReference type="InterPro" id="IPR045864">
    <property type="entry name" value="aa-tRNA-synth_II/BPL/LPL"/>
</dbReference>
<dbReference type="PANTHER" id="PTHR12835">
    <property type="entry name" value="BIOTIN PROTEIN LIGASE"/>
    <property type="match status" value="1"/>
</dbReference>
<name>A0A645GLU0_9ZZZZ</name>
<dbReference type="Pfam" id="PF03099">
    <property type="entry name" value="BPL_LplA_LipB"/>
    <property type="match status" value="1"/>
</dbReference>
<evidence type="ECO:0000256" key="1">
    <source>
        <dbReference type="ARBA" id="ARBA00022598"/>
    </source>
</evidence>
<dbReference type="GO" id="GO:0004077">
    <property type="term" value="F:biotin--[biotin carboxyl-carrier protein] ligase activity"/>
    <property type="evidence" value="ECO:0007669"/>
    <property type="project" value="UniProtKB-EC"/>
</dbReference>
<dbReference type="SUPFAM" id="SSF55681">
    <property type="entry name" value="Class II aaRS and biotin synthetases"/>
    <property type="match status" value="1"/>
</dbReference>
<dbReference type="EC" id="6.3.4.15" evidence="3"/>
<dbReference type="Pfam" id="PF02237">
    <property type="entry name" value="BPL_C"/>
    <property type="match status" value="1"/>
</dbReference>
<dbReference type="Gene3D" id="3.30.930.10">
    <property type="entry name" value="Bira Bifunctional Protein, Domain 2"/>
    <property type="match status" value="1"/>
</dbReference>
<gene>
    <name evidence="3" type="primary">birA_45</name>
    <name evidence="3" type="ORF">SDC9_175345</name>
</gene>
<dbReference type="PANTHER" id="PTHR12835:SF5">
    <property type="entry name" value="BIOTIN--PROTEIN LIGASE"/>
    <property type="match status" value="1"/>
</dbReference>
<protein>
    <submittedName>
        <fullName evidence="3">Bifunctional ligase/repressor BirA</fullName>
        <ecNumber evidence="3">6.3.4.15</ecNumber>
    </submittedName>
</protein>
<dbReference type="InterPro" id="IPR004143">
    <property type="entry name" value="BPL_LPL_catalytic"/>
</dbReference>
<feature type="domain" description="BPL/LPL catalytic" evidence="2">
    <location>
        <begin position="1"/>
        <end position="94"/>
    </location>
</feature>
<reference evidence="3" key="1">
    <citation type="submission" date="2019-08" db="EMBL/GenBank/DDBJ databases">
        <authorList>
            <person name="Kucharzyk K."/>
            <person name="Murdoch R.W."/>
            <person name="Higgins S."/>
            <person name="Loffler F."/>
        </authorList>
    </citation>
    <scope>NUCLEOTIDE SEQUENCE</scope>
</reference>
<accession>A0A645GLU0</accession>
<organism evidence="3">
    <name type="scientific">bioreactor metagenome</name>
    <dbReference type="NCBI Taxonomy" id="1076179"/>
    <lineage>
        <taxon>unclassified sequences</taxon>
        <taxon>metagenomes</taxon>
        <taxon>ecological metagenomes</taxon>
    </lineage>
</organism>
<evidence type="ECO:0000313" key="3">
    <source>
        <dbReference type="EMBL" id="MPN27911.1"/>
    </source>
</evidence>
<comment type="caution">
    <text evidence="3">The sequence shown here is derived from an EMBL/GenBank/DDBJ whole genome shotgun (WGS) entry which is preliminary data.</text>
</comment>
<sequence>MESLGLSPQIKWPNDVLIGGKKICGILTEMSCELDHISHIVIGIGINVNTPSFPEEIASVATSVRIELGGKHCNRKELMAAVLNAFEPLYIDFLKGGSQPEYLSICRHLSNLMGQFITYETSQGIRSAQAVDIDNMGRLIIRHEDETTEALLSGEVHILRS</sequence>
<proteinExistence type="predicted"/>
<dbReference type="Gene3D" id="2.30.30.100">
    <property type="match status" value="1"/>
</dbReference>
<dbReference type="PROSITE" id="PS51733">
    <property type="entry name" value="BPL_LPL_CATALYTIC"/>
    <property type="match status" value="1"/>
</dbReference>
<dbReference type="NCBIfam" id="TIGR00121">
    <property type="entry name" value="birA_ligase"/>
    <property type="match status" value="1"/>
</dbReference>
<dbReference type="InterPro" id="IPR003142">
    <property type="entry name" value="BPL_C"/>
</dbReference>
<dbReference type="InterPro" id="IPR004408">
    <property type="entry name" value="Biotin_CoA_COase_ligase"/>
</dbReference>
<dbReference type="EMBL" id="VSSQ01077962">
    <property type="protein sequence ID" value="MPN27911.1"/>
    <property type="molecule type" value="Genomic_DNA"/>
</dbReference>
<keyword evidence="1 3" id="KW-0436">Ligase</keyword>
<dbReference type="AlphaFoldDB" id="A0A645GLU0"/>
<evidence type="ECO:0000259" key="2">
    <source>
        <dbReference type="PROSITE" id="PS51733"/>
    </source>
</evidence>
<dbReference type="GO" id="GO:0005737">
    <property type="term" value="C:cytoplasm"/>
    <property type="evidence" value="ECO:0007669"/>
    <property type="project" value="TreeGrafter"/>
</dbReference>